<feature type="region of interest" description="Disordered" evidence="1">
    <location>
        <begin position="654"/>
        <end position="697"/>
    </location>
</feature>
<accession>A0A6G1JRG4</accession>
<feature type="compositionally biased region" description="Polar residues" evidence="1">
    <location>
        <begin position="524"/>
        <end position="539"/>
    </location>
</feature>
<feature type="compositionally biased region" description="Polar residues" evidence="1">
    <location>
        <begin position="654"/>
        <end position="668"/>
    </location>
</feature>
<proteinExistence type="predicted"/>
<dbReference type="Proteomes" id="UP000799428">
    <property type="component" value="Unassembled WGS sequence"/>
</dbReference>
<keyword evidence="3" id="KW-1185">Reference proteome</keyword>
<feature type="region of interest" description="Disordered" evidence="1">
    <location>
        <begin position="594"/>
        <end position="625"/>
    </location>
</feature>
<sequence length="868" mass="98178">MTTSRCTREGLKQYNIFYYEDVHVDKQDNDGPFRFRSYTLPDHVDAVRETLLTFENLIPKARGLDLDREFKEQKLDDFGANWSLQPPPSALLRDEAYHLSNIHEARKNLDEIKAHEQVAKDAHRLPADSGSEWQLFWKGKIFRNFHEDICASSTYSVVLDAISLDEDVTWNEFPPWQTLHQFPKGRSQPNPDLTYGFRIRKESLECSRGLEREDFTQGFSLSILGQLRGKGLVSAPTTGLHRWYNAPGGTALLNEDFSCFPWAIVEIDKESKLDKVSAESCYCKAASTAAAALTLQSNMIENSLGTPYPQIPPVIVFTCVGPVVKVWLAYQSWTKSGDFIQEMVCIWASSIQLTWGVVALSALVANMYMWASRILKPKVFSWIFEAWRNFTWTGSFPEGKFRQGTLSSMSRSESRSERYPGARFKPRSPTGSNRHDADRITVPGLVQEKDQVDAWRKDKRESKPEIQTTRFDRASQDITIFSRPKSGTKLLPHIPFNFGIQQTMTKGLPTSEVTLSHFLSHRASQTLGSEQPLSRTSATRRLPNKLFHGGERSKSLDQSRQPPSRLGFFPFPEDLPTTFSPALDATSIVGPIKRASHLSPRHGKSLTSPNTLAGHESPQAGEASNDADIYEIAKRLESSNIAEQSVSEVKTLESIQIPVQPNHESSSQVDRDSGSDWESISGSEWESEQDSDTPKRPVIVTDSDLLAWRKASLQALTGKQIGEMPMVATAFNRLSFDQRISTIYRVLDPPNDTPNSWRLRYSDAIDVLLSHLYDIADGYDRFNRIVPYADKDPRSHVGHSPNSISQARHVDEHLYLCFKVAFAAWPEYPSMDVLADAFATLTEEEREKLEMDAFFKVNEEDQNSSLMR</sequence>
<feature type="compositionally biased region" description="Basic and acidic residues" evidence="1">
    <location>
        <begin position="548"/>
        <end position="557"/>
    </location>
</feature>
<evidence type="ECO:0000256" key="1">
    <source>
        <dbReference type="SAM" id="MobiDB-lite"/>
    </source>
</evidence>
<dbReference type="EMBL" id="MU005791">
    <property type="protein sequence ID" value="KAF2702903.1"/>
    <property type="molecule type" value="Genomic_DNA"/>
</dbReference>
<dbReference type="AlphaFoldDB" id="A0A6G1JRG4"/>
<gene>
    <name evidence="2" type="ORF">K504DRAFT_495952</name>
</gene>
<evidence type="ECO:0000313" key="3">
    <source>
        <dbReference type="Proteomes" id="UP000799428"/>
    </source>
</evidence>
<protein>
    <submittedName>
        <fullName evidence="2">Uncharacterized protein</fullName>
    </submittedName>
</protein>
<feature type="region of interest" description="Disordered" evidence="1">
    <location>
        <begin position="524"/>
        <end position="565"/>
    </location>
</feature>
<dbReference type="OrthoDB" id="5081713at2759"/>
<reference evidence="2" key="1">
    <citation type="journal article" date="2020" name="Stud. Mycol.">
        <title>101 Dothideomycetes genomes: a test case for predicting lifestyles and emergence of pathogens.</title>
        <authorList>
            <person name="Haridas S."/>
            <person name="Albert R."/>
            <person name="Binder M."/>
            <person name="Bloem J."/>
            <person name="Labutti K."/>
            <person name="Salamov A."/>
            <person name="Andreopoulos B."/>
            <person name="Baker S."/>
            <person name="Barry K."/>
            <person name="Bills G."/>
            <person name="Bluhm B."/>
            <person name="Cannon C."/>
            <person name="Castanera R."/>
            <person name="Culley D."/>
            <person name="Daum C."/>
            <person name="Ezra D."/>
            <person name="Gonzalez J."/>
            <person name="Henrissat B."/>
            <person name="Kuo A."/>
            <person name="Liang C."/>
            <person name="Lipzen A."/>
            <person name="Lutzoni F."/>
            <person name="Magnuson J."/>
            <person name="Mondo S."/>
            <person name="Nolan M."/>
            <person name="Ohm R."/>
            <person name="Pangilinan J."/>
            <person name="Park H.-J."/>
            <person name="Ramirez L."/>
            <person name="Alfaro M."/>
            <person name="Sun H."/>
            <person name="Tritt A."/>
            <person name="Yoshinaga Y."/>
            <person name="Zwiers L.-H."/>
            <person name="Turgeon B."/>
            <person name="Goodwin S."/>
            <person name="Spatafora J."/>
            <person name="Crous P."/>
            <person name="Grigoriev I."/>
        </authorList>
    </citation>
    <scope>NUCLEOTIDE SEQUENCE</scope>
    <source>
        <strain evidence="2">CBS 279.74</strain>
    </source>
</reference>
<name>A0A6G1JRG4_9PLEO</name>
<evidence type="ECO:0000313" key="2">
    <source>
        <dbReference type="EMBL" id="KAF2702903.1"/>
    </source>
</evidence>
<organism evidence="2 3">
    <name type="scientific">Pleomassaria siparia CBS 279.74</name>
    <dbReference type="NCBI Taxonomy" id="1314801"/>
    <lineage>
        <taxon>Eukaryota</taxon>
        <taxon>Fungi</taxon>
        <taxon>Dikarya</taxon>
        <taxon>Ascomycota</taxon>
        <taxon>Pezizomycotina</taxon>
        <taxon>Dothideomycetes</taxon>
        <taxon>Pleosporomycetidae</taxon>
        <taxon>Pleosporales</taxon>
        <taxon>Pleomassariaceae</taxon>
        <taxon>Pleomassaria</taxon>
    </lineage>
</organism>
<feature type="compositionally biased region" description="Basic residues" evidence="1">
    <location>
        <begin position="594"/>
        <end position="604"/>
    </location>
</feature>
<feature type="region of interest" description="Disordered" evidence="1">
    <location>
        <begin position="403"/>
        <end position="441"/>
    </location>
</feature>